<evidence type="ECO:0000256" key="13">
    <source>
        <dbReference type="PIRSR" id="PIRSR002419-1"/>
    </source>
</evidence>
<feature type="transmembrane region" description="Helical" evidence="14">
    <location>
        <begin position="21"/>
        <end position="50"/>
    </location>
</feature>
<dbReference type="GO" id="GO:0065003">
    <property type="term" value="P:protein-containing complex assembly"/>
    <property type="evidence" value="ECO:0007669"/>
    <property type="project" value="UniProtKB-ARBA"/>
</dbReference>
<dbReference type="GeneID" id="136806686"/>
<evidence type="ECO:0000256" key="4">
    <source>
        <dbReference type="ARBA" id="ARBA00006840"/>
    </source>
</evidence>
<name>A0A7M5WZU0_9CNID</name>
<dbReference type="Gene3D" id="1.10.1450.10">
    <property type="entry name" value="Tetraspanin"/>
    <property type="match status" value="1"/>
</dbReference>
<feature type="disulfide bond" evidence="13">
    <location>
        <begin position="162"/>
        <end position="178"/>
    </location>
</feature>
<evidence type="ECO:0000256" key="9">
    <source>
        <dbReference type="ARBA" id="ARBA00022989"/>
    </source>
</evidence>
<dbReference type="Proteomes" id="UP000594262">
    <property type="component" value="Unplaced"/>
</dbReference>
<evidence type="ECO:0000256" key="12">
    <source>
        <dbReference type="ARBA" id="ARBA00023180"/>
    </source>
</evidence>
<organism evidence="15 16">
    <name type="scientific">Clytia hemisphaerica</name>
    <dbReference type="NCBI Taxonomy" id="252671"/>
    <lineage>
        <taxon>Eukaryota</taxon>
        <taxon>Metazoa</taxon>
        <taxon>Cnidaria</taxon>
        <taxon>Hydrozoa</taxon>
        <taxon>Hydroidolina</taxon>
        <taxon>Leptothecata</taxon>
        <taxon>Obeliida</taxon>
        <taxon>Clytiidae</taxon>
        <taxon>Clytia</taxon>
    </lineage>
</organism>
<dbReference type="PROSITE" id="PS00421">
    <property type="entry name" value="TM4_1"/>
    <property type="match status" value="1"/>
</dbReference>
<evidence type="ECO:0000256" key="10">
    <source>
        <dbReference type="ARBA" id="ARBA00023136"/>
    </source>
</evidence>
<protein>
    <recommendedName>
        <fullName evidence="14">Tetraspanin</fullName>
    </recommendedName>
</protein>
<dbReference type="GO" id="GO:0051604">
    <property type="term" value="P:protein maturation"/>
    <property type="evidence" value="ECO:0007669"/>
    <property type="project" value="UniProtKB-ARBA"/>
</dbReference>
<dbReference type="AlphaFoldDB" id="A0A7M5WZU0"/>
<sequence length="293" mass="33204">MTNQVMPRNVERTRSTGPSEVSLVIKYLLFALNVLFWIVGLVMILIGVYAKTQKSLGEIGNTLPWYMDPANLFIIIGSIVFFLAFVGCIGSLRENVCLLRTFEYTIDVLLLLEVAIAVYVYVDREKVKKNVEDVLKDTISNYRDDPDLQSIMDWVQMEMQCCGVAGPEDWEGNIYFNCTNDLNKSGEKCSVPHSCCKDYKTELNAQCAYGIRKPEVSDVERSQVIYTDGCLQKTFDKFLNQDNLILLVCVGGAMVLLQLVTTGLAHHLVDGIRRQKSKWNQPNFRGNQNPGYR</sequence>
<evidence type="ECO:0000313" key="16">
    <source>
        <dbReference type="Proteomes" id="UP000594262"/>
    </source>
</evidence>
<evidence type="ECO:0000256" key="2">
    <source>
        <dbReference type="ARBA" id="ARBA00004536"/>
    </source>
</evidence>
<accession>A0A7M5WZU0</accession>
<evidence type="ECO:0000256" key="14">
    <source>
        <dbReference type="RuleBase" id="RU361218"/>
    </source>
</evidence>
<dbReference type="GO" id="GO:0005737">
    <property type="term" value="C:cytoplasm"/>
    <property type="evidence" value="ECO:0007669"/>
    <property type="project" value="UniProtKB-SubCell"/>
</dbReference>
<dbReference type="GO" id="GO:0072659">
    <property type="term" value="P:protein localization to plasma membrane"/>
    <property type="evidence" value="ECO:0007669"/>
    <property type="project" value="UniProtKB-ARBA"/>
</dbReference>
<dbReference type="InterPro" id="IPR000301">
    <property type="entry name" value="Tetraspanin_animals"/>
</dbReference>
<dbReference type="SUPFAM" id="SSF48652">
    <property type="entry name" value="Tetraspanin"/>
    <property type="match status" value="1"/>
</dbReference>
<dbReference type="PRINTS" id="PR00259">
    <property type="entry name" value="TMFOUR"/>
</dbReference>
<evidence type="ECO:0000256" key="5">
    <source>
        <dbReference type="ARBA" id="ARBA00022475"/>
    </source>
</evidence>
<evidence type="ECO:0000256" key="6">
    <source>
        <dbReference type="ARBA" id="ARBA00022490"/>
    </source>
</evidence>
<comment type="caution">
    <text evidence="14">Lacks conserved residue(s) required for the propagation of feature annotation.</text>
</comment>
<evidence type="ECO:0000256" key="3">
    <source>
        <dbReference type="ARBA" id="ARBA00004651"/>
    </source>
</evidence>
<dbReference type="OrthoDB" id="2014092at2759"/>
<comment type="subcellular location">
    <subcellularLocation>
        <location evidence="2">Cell junction</location>
        <location evidence="2">Adherens junction</location>
    </subcellularLocation>
    <subcellularLocation>
        <location evidence="3">Cell membrane</location>
        <topology evidence="3">Multi-pass membrane protein</topology>
    </subcellularLocation>
    <subcellularLocation>
        <location evidence="1">Cytoplasm</location>
    </subcellularLocation>
    <subcellularLocation>
        <location evidence="14">Membrane</location>
        <topology evidence="14">Multi-pass membrane protein</topology>
    </subcellularLocation>
</comment>
<keyword evidence="10 14" id="KW-0472">Membrane</keyword>
<feature type="transmembrane region" description="Helical" evidence="14">
    <location>
        <begin position="244"/>
        <end position="269"/>
    </location>
</feature>
<keyword evidence="5" id="KW-1003">Cell membrane</keyword>
<evidence type="ECO:0000256" key="8">
    <source>
        <dbReference type="ARBA" id="ARBA00022949"/>
    </source>
</evidence>
<keyword evidence="8" id="KW-0965">Cell junction</keyword>
<dbReference type="GO" id="GO:0019899">
    <property type="term" value="F:enzyme binding"/>
    <property type="evidence" value="ECO:0007669"/>
    <property type="project" value="UniProtKB-ARBA"/>
</dbReference>
<keyword evidence="6" id="KW-0963">Cytoplasm</keyword>
<evidence type="ECO:0000256" key="7">
    <source>
        <dbReference type="ARBA" id="ARBA00022692"/>
    </source>
</evidence>
<dbReference type="InterPro" id="IPR018503">
    <property type="entry name" value="Tetraspanin_CS"/>
</dbReference>
<keyword evidence="7 14" id="KW-0812">Transmembrane</keyword>
<dbReference type="RefSeq" id="XP_066919375.1">
    <property type="nucleotide sequence ID" value="XM_067063274.1"/>
</dbReference>
<dbReference type="InterPro" id="IPR018499">
    <property type="entry name" value="Tetraspanin/Peripherin"/>
</dbReference>
<evidence type="ECO:0000256" key="11">
    <source>
        <dbReference type="ARBA" id="ARBA00023157"/>
    </source>
</evidence>
<dbReference type="InterPro" id="IPR008952">
    <property type="entry name" value="Tetraspanin_EC2_sf"/>
</dbReference>
<evidence type="ECO:0000313" key="15">
    <source>
        <dbReference type="EnsemblMetazoa" id="CLYHEMP015717.1"/>
    </source>
</evidence>
<dbReference type="GO" id="GO:0005912">
    <property type="term" value="C:adherens junction"/>
    <property type="evidence" value="ECO:0007669"/>
    <property type="project" value="UniProtKB-SubCell"/>
</dbReference>
<dbReference type="Pfam" id="PF00335">
    <property type="entry name" value="Tetraspanin"/>
    <property type="match status" value="1"/>
</dbReference>
<dbReference type="EnsemblMetazoa" id="CLYHEMT015717.1">
    <property type="protein sequence ID" value="CLYHEMP015717.1"/>
    <property type="gene ID" value="CLYHEMG015717"/>
</dbReference>
<dbReference type="PANTHER" id="PTHR19282">
    <property type="entry name" value="TETRASPANIN"/>
    <property type="match status" value="1"/>
</dbReference>
<feature type="transmembrane region" description="Helical" evidence="14">
    <location>
        <begin position="70"/>
        <end position="92"/>
    </location>
</feature>
<reference evidence="15" key="1">
    <citation type="submission" date="2021-01" db="UniProtKB">
        <authorList>
            <consortium name="EnsemblMetazoa"/>
        </authorList>
    </citation>
    <scope>IDENTIFICATION</scope>
</reference>
<dbReference type="PANTHER" id="PTHR19282:SF431">
    <property type="entry name" value="TETRASPANIN 26A, ISOFORM B-RELATED"/>
    <property type="match status" value="1"/>
</dbReference>
<dbReference type="PIRSF" id="PIRSF002419">
    <property type="entry name" value="Tetraspanin"/>
    <property type="match status" value="1"/>
</dbReference>
<comment type="similarity">
    <text evidence="4 14">Belongs to the tetraspanin (TM4SF) family.</text>
</comment>
<keyword evidence="16" id="KW-1185">Reference proteome</keyword>
<keyword evidence="11 13" id="KW-1015">Disulfide bond</keyword>
<dbReference type="GO" id="GO:0046930">
    <property type="term" value="C:pore complex"/>
    <property type="evidence" value="ECO:0007669"/>
    <property type="project" value="UniProtKB-ARBA"/>
</dbReference>
<keyword evidence="12" id="KW-0325">Glycoprotein</keyword>
<keyword evidence="9 14" id="KW-1133">Transmembrane helix</keyword>
<dbReference type="GO" id="GO:0005886">
    <property type="term" value="C:plasma membrane"/>
    <property type="evidence" value="ECO:0007669"/>
    <property type="project" value="UniProtKB-SubCell"/>
</dbReference>
<dbReference type="FunFam" id="1.10.1450.10:FF:000007">
    <property type="entry name" value="Tetraspanin"/>
    <property type="match status" value="1"/>
</dbReference>
<proteinExistence type="inferred from homology"/>
<evidence type="ECO:0000256" key="1">
    <source>
        <dbReference type="ARBA" id="ARBA00004496"/>
    </source>
</evidence>